<evidence type="ECO:0000256" key="11">
    <source>
        <dbReference type="ARBA" id="ARBA00023136"/>
    </source>
</evidence>
<dbReference type="InParanoid" id="A0A671UKF1"/>
<dbReference type="GO" id="GO:0016020">
    <property type="term" value="C:membrane"/>
    <property type="evidence" value="ECO:0007669"/>
    <property type="project" value="UniProtKB-SubCell"/>
</dbReference>
<dbReference type="GeneTree" id="ENSGT01150000286935"/>
<dbReference type="Gene3D" id="1.20.1070.10">
    <property type="entry name" value="Rhodopsin 7-helix transmembrane proteins"/>
    <property type="match status" value="1"/>
</dbReference>
<evidence type="ECO:0000313" key="19">
    <source>
        <dbReference type="Ensembl" id="ENSSAUP00010014902.1"/>
    </source>
</evidence>
<dbReference type="InterPro" id="IPR000276">
    <property type="entry name" value="GPCR_Rhodpsn"/>
</dbReference>
<dbReference type="InterPro" id="IPR027430">
    <property type="entry name" value="Retinal_BS"/>
</dbReference>
<dbReference type="CDD" id="cd15086">
    <property type="entry name" value="7tmA_tmt_opsin"/>
    <property type="match status" value="1"/>
</dbReference>
<dbReference type="PANTHER" id="PTHR24240">
    <property type="entry name" value="OPSIN"/>
    <property type="match status" value="1"/>
</dbReference>
<feature type="transmembrane region" description="Helical" evidence="17">
    <location>
        <begin position="43"/>
        <end position="66"/>
    </location>
</feature>
<keyword evidence="9 17" id="KW-0157">Chromophore</keyword>
<evidence type="ECO:0000256" key="7">
    <source>
        <dbReference type="ARBA" id="ARBA00022925"/>
    </source>
</evidence>
<evidence type="ECO:0000256" key="14">
    <source>
        <dbReference type="ARBA" id="ARBA00023180"/>
    </source>
</evidence>
<dbReference type="GO" id="GO:0007601">
    <property type="term" value="P:visual perception"/>
    <property type="evidence" value="ECO:0007669"/>
    <property type="project" value="InterPro"/>
</dbReference>
<evidence type="ECO:0000256" key="4">
    <source>
        <dbReference type="ARBA" id="ARBA00022543"/>
    </source>
</evidence>
<feature type="transmembrane region" description="Helical" evidence="17">
    <location>
        <begin position="250"/>
        <end position="277"/>
    </location>
</feature>
<evidence type="ECO:0000259" key="18">
    <source>
        <dbReference type="PROSITE" id="PS50262"/>
    </source>
</evidence>
<evidence type="ECO:0000256" key="13">
    <source>
        <dbReference type="ARBA" id="ARBA00023170"/>
    </source>
</evidence>
<dbReference type="GO" id="GO:0009881">
    <property type="term" value="F:photoreceptor activity"/>
    <property type="evidence" value="ECO:0007669"/>
    <property type="project" value="UniProtKB-KW"/>
</dbReference>
<keyword evidence="20" id="KW-1185">Reference proteome</keyword>
<keyword evidence="5 17" id="KW-0716">Sensory transduction</keyword>
<evidence type="ECO:0000256" key="3">
    <source>
        <dbReference type="ARBA" id="ARBA00013487"/>
    </source>
</evidence>
<keyword evidence="15 17" id="KW-0807">Transducer</keyword>
<dbReference type="OrthoDB" id="2101615at2759"/>
<dbReference type="InterPro" id="IPR002962">
    <property type="entry name" value="Peropsin"/>
</dbReference>
<dbReference type="GO" id="GO:0001750">
    <property type="term" value="C:photoreceptor outer segment"/>
    <property type="evidence" value="ECO:0007669"/>
    <property type="project" value="UniProtKB-SubCell"/>
</dbReference>
<name>A0A671UKF1_SPAAU</name>
<dbReference type="FunCoup" id="A0A671UKF1">
    <property type="interactions" value="2"/>
</dbReference>
<keyword evidence="14" id="KW-0325">Glycoprotein</keyword>
<evidence type="ECO:0000256" key="16">
    <source>
        <dbReference type="ARBA" id="ARBA00023273"/>
    </source>
</evidence>
<dbReference type="InterPro" id="IPR001760">
    <property type="entry name" value="Opsin"/>
</dbReference>
<proteinExistence type="inferred from homology"/>
<comment type="subcellular location">
    <subcellularLocation>
        <location evidence="2">Cell projection</location>
        <location evidence="2">Cilium</location>
        <location evidence="2">Photoreceptor outer segment</location>
    </subcellularLocation>
    <subcellularLocation>
        <location evidence="1 17">Membrane</location>
        <topology evidence="1 17">Multi-pass membrane protein</topology>
    </subcellularLocation>
</comment>
<keyword evidence="12" id="KW-1015">Disulfide bond</keyword>
<keyword evidence="6 17" id="KW-0812">Transmembrane</keyword>
<organism evidence="19 20">
    <name type="scientific">Sparus aurata</name>
    <name type="common">Gilthead sea bream</name>
    <dbReference type="NCBI Taxonomy" id="8175"/>
    <lineage>
        <taxon>Eukaryota</taxon>
        <taxon>Metazoa</taxon>
        <taxon>Chordata</taxon>
        <taxon>Craniata</taxon>
        <taxon>Vertebrata</taxon>
        <taxon>Euteleostomi</taxon>
        <taxon>Actinopterygii</taxon>
        <taxon>Neopterygii</taxon>
        <taxon>Teleostei</taxon>
        <taxon>Neoteleostei</taxon>
        <taxon>Acanthomorphata</taxon>
        <taxon>Eupercaria</taxon>
        <taxon>Spariformes</taxon>
        <taxon>Sparidae</taxon>
        <taxon>Sparus</taxon>
    </lineage>
</organism>
<dbReference type="AlphaFoldDB" id="A0A671UKF1"/>
<dbReference type="PRINTS" id="PR01244">
    <property type="entry name" value="PEROPSIN"/>
</dbReference>
<evidence type="ECO:0000256" key="5">
    <source>
        <dbReference type="ARBA" id="ARBA00022606"/>
    </source>
</evidence>
<dbReference type="PRINTS" id="PR00238">
    <property type="entry name" value="OPSIN"/>
</dbReference>
<reference evidence="19" key="2">
    <citation type="submission" date="2025-08" db="UniProtKB">
        <authorList>
            <consortium name="Ensembl"/>
        </authorList>
    </citation>
    <scope>IDENTIFICATION</scope>
</reference>
<dbReference type="GO" id="GO:0004930">
    <property type="term" value="F:G protein-coupled receptor activity"/>
    <property type="evidence" value="ECO:0007669"/>
    <property type="project" value="UniProtKB-KW"/>
</dbReference>
<protein>
    <recommendedName>
        <fullName evidence="3">Rhodopsin</fullName>
    </recommendedName>
</protein>
<feature type="transmembrane region" description="Helical" evidence="17">
    <location>
        <begin position="157"/>
        <end position="177"/>
    </location>
</feature>
<reference evidence="19" key="3">
    <citation type="submission" date="2025-09" db="UniProtKB">
        <authorList>
            <consortium name="Ensembl"/>
        </authorList>
    </citation>
    <scope>IDENTIFICATION</scope>
</reference>
<dbReference type="PRINTS" id="PR00237">
    <property type="entry name" value="GPCRRHODOPSN"/>
</dbReference>
<sequence length="406" mass="43790">MIVSNVSLSGCAGFNSALCAGPAEGHQGGGSHRTTLTPTGNLVVAVCLGFIGTFGLLNNLLVLVLFCRYKMLRSPINLLLINISISDLLVCVLGTPFSFAASTQGRWLIGEVGCVWYGFANSLFGIVSLISLAVLSYERYSTMMTPTEADSSNYCKALLGITLSWVYSLIWTMPPLFGWSSYGPEGPGTTCSVDWKAKTANNISYIICLFVFCLILPFLVIVFCYGKLLCAIRQVSGINASMSRKREQRVLFMVVVMVICYLLCWLPYGIMALLATFGPPGLVTPEASIIPSVLAKTSTVINPVIYVFMNKQFYRCFQALLRCDTPLRGSSLKSSSKVPTKAMRGVAVTGPRRTNDFLFMVASLGQPAATMPQLGASFEATNDVTKAPSSDANQPVVVSLVAHFDG</sequence>
<dbReference type="GeneID" id="115571954"/>
<dbReference type="OMA" id="MCYLICW"/>
<accession>A0A671UKF1</accession>
<dbReference type="PROSITE" id="PS50262">
    <property type="entry name" value="G_PROTEIN_RECEP_F1_2"/>
    <property type="match status" value="1"/>
</dbReference>
<feature type="transmembrane region" description="Helical" evidence="17">
    <location>
        <begin position="78"/>
        <end position="103"/>
    </location>
</feature>
<dbReference type="PROSITE" id="PS00237">
    <property type="entry name" value="G_PROTEIN_RECEP_F1_1"/>
    <property type="match status" value="1"/>
</dbReference>
<comment type="similarity">
    <text evidence="17">Belongs to the G-protein coupled receptor 1 family. Opsin subfamily.</text>
</comment>
<keyword evidence="4 17" id="KW-0600">Photoreceptor protein</keyword>
<feature type="transmembrane region" description="Helical" evidence="17">
    <location>
        <begin position="289"/>
        <end position="309"/>
    </location>
</feature>
<evidence type="ECO:0000256" key="2">
    <source>
        <dbReference type="ARBA" id="ARBA00004504"/>
    </source>
</evidence>
<keyword evidence="7 17" id="KW-0681">Retinal protein</keyword>
<evidence type="ECO:0000256" key="17">
    <source>
        <dbReference type="RuleBase" id="RU004951"/>
    </source>
</evidence>
<dbReference type="RefSeq" id="XP_030257502.1">
    <property type="nucleotide sequence ID" value="XM_030401642.1"/>
</dbReference>
<evidence type="ECO:0000313" key="20">
    <source>
        <dbReference type="Proteomes" id="UP000472265"/>
    </source>
</evidence>
<dbReference type="PROSITE" id="PS00238">
    <property type="entry name" value="OPSIN"/>
    <property type="match status" value="1"/>
</dbReference>
<evidence type="ECO:0000256" key="8">
    <source>
        <dbReference type="ARBA" id="ARBA00022989"/>
    </source>
</evidence>
<keyword evidence="10 17" id="KW-0297">G-protein coupled receptor</keyword>
<reference evidence="19" key="1">
    <citation type="submission" date="2021-04" db="EMBL/GenBank/DDBJ databases">
        <authorList>
            <consortium name="Wellcome Sanger Institute Data Sharing"/>
        </authorList>
    </citation>
    <scope>NUCLEOTIDE SEQUENCE [LARGE SCALE GENOMIC DNA]</scope>
</reference>
<keyword evidence="11 17" id="KW-0472">Membrane</keyword>
<evidence type="ECO:0000256" key="12">
    <source>
        <dbReference type="ARBA" id="ARBA00023157"/>
    </source>
</evidence>
<keyword evidence="16" id="KW-0966">Cell projection</keyword>
<feature type="transmembrane region" description="Helical" evidence="17">
    <location>
        <begin position="115"/>
        <end position="137"/>
    </location>
</feature>
<dbReference type="GO" id="GO:0007602">
    <property type="term" value="P:phototransduction"/>
    <property type="evidence" value="ECO:0007669"/>
    <property type="project" value="UniProtKB-KW"/>
</dbReference>
<gene>
    <name evidence="19" type="primary">LOC115571954</name>
</gene>
<feature type="transmembrane region" description="Helical" evidence="17">
    <location>
        <begin position="203"/>
        <end position="229"/>
    </location>
</feature>
<dbReference type="SUPFAM" id="SSF81321">
    <property type="entry name" value="Family A G protein-coupled receptor-like"/>
    <property type="match status" value="1"/>
</dbReference>
<dbReference type="FunFam" id="1.20.1070.10:FF:000197">
    <property type="entry name" value="Teleost multiple tissue opsin 2b"/>
    <property type="match status" value="1"/>
</dbReference>
<evidence type="ECO:0000256" key="1">
    <source>
        <dbReference type="ARBA" id="ARBA00004141"/>
    </source>
</evidence>
<dbReference type="InterPro" id="IPR017452">
    <property type="entry name" value="GPCR_Rhodpsn_7TM"/>
</dbReference>
<dbReference type="InterPro" id="IPR050125">
    <property type="entry name" value="GPCR_opsins"/>
</dbReference>
<dbReference type="Pfam" id="PF00001">
    <property type="entry name" value="7tm_1"/>
    <property type="match status" value="1"/>
</dbReference>
<evidence type="ECO:0000256" key="10">
    <source>
        <dbReference type="ARBA" id="ARBA00023040"/>
    </source>
</evidence>
<evidence type="ECO:0000256" key="6">
    <source>
        <dbReference type="ARBA" id="ARBA00022692"/>
    </source>
</evidence>
<dbReference type="Proteomes" id="UP000472265">
    <property type="component" value="Chromosome 21"/>
</dbReference>
<dbReference type="Ensembl" id="ENSSAUT00010015812.1">
    <property type="protein sequence ID" value="ENSSAUP00010014902.1"/>
    <property type="gene ID" value="ENSSAUG00010006943.1"/>
</dbReference>
<evidence type="ECO:0000256" key="15">
    <source>
        <dbReference type="ARBA" id="ARBA00023224"/>
    </source>
</evidence>
<evidence type="ECO:0000256" key="9">
    <source>
        <dbReference type="ARBA" id="ARBA00022991"/>
    </source>
</evidence>
<keyword evidence="8 17" id="KW-1133">Transmembrane helix</keyword>
<feature type="domain" description="G-protein coupled receptors family 1 profile" evidence="18">
    <location>
        <begin position="58"/>
        <end position="306"/>
    </location>
</feature>
<keyword evidence="13 17" id="KW-0675">Receptor</keyword>